<evidence type="ECO:0000256" key="1">
    <source>
        <dbReference type="ARBA" id="ARBA00004141"/>
    </source>
</evidence>
<dbReference type="PANTHER" id="PTHR11266">
    <property type="entry name" value="PEROXISOMAL MEMBRANE PROTEIN 2, PXMP2 MPV17"/>
    <property type="match status" value="1"/>
</dbReference>
<keyword evidence="5 6" id="KW-0472">Membrane</keyword>
<comment type="subcellular location">
    <subcellularLocation>
        <location evidence="1">Membrane</location>
        <topology evidence="1">Multi-pass membrane protein</topology>
    </subcellularLocation>
</comment>
<comment type="caution">
    <text evidence="8">The sequence shown here is derived from an EMBL/GenBank/DDBJ whole genome shotgun (WGS) entry which is preliminary data.</text>
</comment>
<keyword evidence="3 6" id="KW-0812">Transmembrane</keyword>
<evidence type="ECO:0000256" key="3">
    <source>
        <dbReference type="ARBA" id="ARBA00022692"/>
    </source>
</evidence>
<dbReference type="InterPro" id="IPR007248">
    <property type="entry name" value="Mpv17_PMP22"/>
</dbReference>
<feature type="transmembrane region" description="Helical" evidence="6">
    <location>
        <begin position="167"/>
        <end position="186"/>
    </location>
</feature>
<protein>
    <submittedName>
        <fullName evidence="8">Mpv17 pmp22 protein</fullName>
    </submittedName>
</protein>
<accession>A0A8H4IN76</accession>
<dbReference type="Proteomes" id="UP000572817">
    <property type="component" value="Unassembled WGS sequence"/>
</dbReference>
<name>A0A8H4IN76_9PEZI</name>
<evidence type="ECO:0000313" key="8">
    <source>
        <dbReference type="EMBL" id="KAF4304625.1"/>
    </source>
</evidence>
<evidence type="ECO:0000256" key="6">
    <source>
        <dbReference type="RuleBase" id="RU363053"/>
    </source>
</evidence>
<evidence type="ECO:0000256" key="5">
    <source>
        <dbReference type="ARBA" id="ARBA00023136"/>
    </source>
</evidence>
<gene>
    <name evidence="8" type="ORF">GTA08_BOTSDO07385</name>
</gene>
<feature type="compositionally biased region" description="Basic and acidic residues" evidence="7">
    <location>
        <begin position="71"/>
        <end position="83"/>
    </location>
</feature>
<feature type="region of interest" description="Disordered" evidence="7">
    <location>
        <begin position="58"/>
        <end position="83"/>
    </location>
</feature>
<dbReference type="PANTHER" id="PTHR11266:SF80">
    <property type="entry name" value="PEROXISOMAL MEMBRANE PROTEIN 2"/>
    <property type="match status" value="1"/>
</dbReference>
<proteinExistence type="inferred from homology"/>
<keyword evidence="9" id="KW-1185">Reference proteome</keyword>
<reference evidence="8" key="1">
    <citation type="submission" date="2020-04" db="EMBL/GenBank/DDBJ databases">
        <title>Genome Assembly and Annotation of Botryosphaeria dothidea sdau 11-99, a Latent Pathogen of Apple Fruit Ring Rot in China.</title>
        <authorList>
            <person name="Yu C."/>
            <person name="Diao Y."/>
            <person name="Lu Q."/>
            <person name="Zhao J."/>
            <person name="Cui S."/>
            <person name="Peng C."/>
            <person name="He B."/>
            <person name="Liu H."/>
        </authorList>
    </citation>
    <scope>NUCLEOTIDE SEQUENCE [LARGE SCALE GENOMIC DNA]</scope>
    <source>
        <strain evidence="8">Sdau11-99</strain>
    </source>
</reference>
<evidence type="ECO:0000256" key="7">
    <source>
        <dbReference type="SAM" id="MobiDB-lite"/>
    </source>
</evidence>
<comment type="caution">
    <text evidence="6">Lacks conserved residue(s) required for the propagation of feature annotation.</text>
</comment>
<comment type="similarity">
    <text evidence="2 6">Belongs to the peroxisomal membrane protein PXMP2/4 family.</text>
</comment>
<evidence type="ECO:0000313" key="9">
    <source>
        <dbReference type="Proteomes" id="UP000572817"/>
    </source>
</evidence>
<dbReference type="AlphaFoldDB" id="A0A8H4IN76"/>
<keyword evidence="4 6" id="KW-1133">Transmembrane helix</keyword>
<dbReference type="OrthoDB" id="10267969at2759"/>
<evidence type="ECO:0000256" key="4">
    <source>
        <dbReference type="ARBA" id="ARBA00022989"/>
    </source>
</evidence>
<dbReference type="Pfam" id="PF04117">
    <property type="entry name" value="Mpv17_PMP22"/>
    <property type="match status" value="1"/>
</dbReference>
<organism evidence="8 9">
    <name type="scientific">Botryosphaeria dothidea</name>
    <dbReference type="NCBI Taxonomy" id="55169"/>
    <lineage>
        <taxon>Eukaryota</taxon>
        <taxon>Fungi</taxon>
        <taxon>Dikarya</taxon>
        <taxon>Ascomycota</taxon>
        <taxon>Pezizomycotina</taxon>
        <taxon>Dothideomycetes</taxon>
        <taxon>Dothideomycetes incertae sedis</taxon>
        <taxon>Botryosphaeriales</taxon>
        <taxon>Botryosphaeriaceae</taxon>
        <taxon>Botryosphaeria</taxon>
    </lineage>
</organism>
<sequence length="187" mass="20084">MAAVLSATSNVLAQLITAQKTDQAFTIDPTPVFKFVLFTVLSTPPNVLWQEFLEDAFPGQKKPPPDAPKTQNDEKPAKDVVKDKAKRTSAGMNWGNVFMKFLLDQTVGGAVNTALFIAGMKALNGAGSEEIKTAVKEGLWPLFVAGTKLWPAVSLISFTMVPVDKRVLFGSTVGVAWGVYLSLVAAQ</sequence>
<dbReference type="EMBL" id="WWBZ02000051">
    <property type="protein sequence ID" value="KAF4304625.1"/>
    <property type="molecule type" value="Genomic_DNA"/>
</dbReference>
<dbReference type="GO" id="GO:0005778">
    <property type="term" value="C:peroxisomal membrane"/>
    <property type="evidence" value="ECO:0007669"/>
    <property type="project" value="TreeGrafter"/>
</dbReference>
<evidence type="ECO:0000256" key="2">
    <source>
        <dbReference type="ARBA" id="ARBA00006824"/>
    </source>
</evidence>